<keyword evidence="3" id="KW-1185">Reference proteome</keyword>
<reference evidence="4" key="2">
    <citation type="submission" date="2019-09" db="UniProtKB">
        <authorList>
            <consortium name="WormBaseParasite"/>
        </authorList>
    </citation>
    <scope>IDENTIFICATION</scope>
</reference>
<dbReference type="EMBL" id="UZAH01036067">
    <property type="protein sequence ID" value="VDP43792.1"/>
    <property type="molecule type" value="Genomic_DNA"/>
</dbReference>
<sequence length="216" mass="24348">MANEMEEIPFAPPATGEEECAMRGAETDESRTPQTVKQLTEQFKEMGREQVVHFEAQGTDSTHSVLEETDPHVLFAYAKRRLERGKERNQTYCGHSAMKERLQEDGNVVRVKALAQLRKLNMRPDQTVEEFCAVLEKFVGKAYPDTPQEAVSLQMAEILFTQLAHWPGSYSLSEAIETSNGGEAYDSVKKAALRLERSRSAARERECGAVHNRECP</sequence>
<gene>
    <name evidence="2" type="ORF">HPBE_LOCUS24256</name>
</gene>
<dbReference type="OrthoDB" id="5869837at2759"/>
<dbReference type="Proteomes" id="UP000050761">
    <property type="component" value="Unassembled WGS sequence"/>
</dbReference>
<evidence type="ECO:0000313" key="2">
    <source>
        <dbReference type="EMBL" id="VDP43792.1"/>
    </source>
</evidence>
<name>A0A183GNI7_HELPZ</name>
<evidence type="ECO:0000256" key="1">
    <source>
        <dbReference type="SAM" id="MobiDB-lite"/>
    </source>
</evidence>
<dbReference type="AlphaFoldDB" id="A0A183GNI7"/>
<protein>
    <submittedName>
        <fullName evidence="4">RYDR_ITPR domain-containing protein</fullName>
    </submittedName>
</protein>
<accession>A0A183GNI7</accession>
<dbReference type="WBParaSite" id="HPBE_0002425701-mRNA-1">
    <property type="protein sequence ID" value="HPBE_0002425701-mRNA-1"/>
    <property type="gene ID" value="HPBE_0002425701"/>
</dbReference>
<accession>A0A3P8CXS3</accession>
<reference evidence="2 3" key="1">
    <citation type="submission" date="2018-11" db="EMBL/GenBank/DDBJ databases">
        <authorList>
            <consortium name="Pathogen Informatics"/>
        </authorList>
    </citation>
    <scope>NUCLEOTIDE SEQUENCE [LARGE SCALE GENOMIC DNA]</scope>
</reference>
<organism evidence="3 4">
    <name type="scientific">Heligmosomoides polygyrus</name>
    <name type="common">Parasitic roundworm</name>
    <dbReference type="NCBI Taxonomy" id="6339"/>
    <lineage>
        <taxon>Eukaryota</taxon>
        <taxon>Metazoa</taxon>
        <taxon>Ecdysozoa</taxon>
        <taxon>Nematoda</taxon>
        <taxon>Chromadorea</taxon>
        <taxon>Rhabditida</taxon>
        <taxon>Rhabditina</taxon>
        <taxon>Rhabditomorpha</taxon>
        <taxon>Strongyloidea</taxon>
        <taxon>Heligmosomidae</taxon>
        <taxon>Heligmosomoides</taxon>
    </lineage>
</organism>
<evidence type="ECO:0000313" key="4">
    <source>
        <dbReference type="WBParaSite" id="HPBE_0002425701-mRNA-1"/>
    </source>
</evidence>
<proteinExistence type="predicted"/>
<evidence type="ECO:0000313" key="3">
    <source>
        <dbReference type="Proteomes" id="UP000050761"/>
    </source>
</evidence>
<feature type="region of interest" description="Disordered" evidence="1">
    <location>
        <begin position="1"/>
        <end position="34"/>
    </location>
</feature>